<dbReference type="RefSeq" id="WP_165182138.1">
    <property type="nucleotide sequence ID" value="NZ_JAAKZI010000016.1"/>
</dbReference>
<dbReference type="PANTHER" id="PTHR30528:SF0">
    <property type="entry name" value="CYTOPLASMIC PROTEIN"/>
    <property type="match status" value="1"/>
</dbReference>
<name>A0ABX0DI71_9MICC</name>
<keyword evidence="2" id="KW-1185">Reference proteome</keyword>
<organism evidence="1 2">
    <name type="scientific">Arthrobacter silviterrae</name>
    <dbReference type="NCBI Taxonomy" id="2026658"/>
    <lineage>
        <taxon>Bacteria</taxon>
        <taxon>Bacillati</taxon>
        <taxon>Actinomycetota</taxon>
        <taxon>Actinomycetes</taxon>
        <taxon>Micrococcales</taxon>
        <taxon>Micrococcaceae</taxon>
        <taxon>Arthrobacter</taxon>
    </lineage>
</organism>
<proteinExistence type="predicted"/>
<accession>A0ABX0DI71</accession>
<dbReference type="InterPro" id="IPR009351">
    <property type="entry name" value="AlkZ-like"/>
</dbReference>
<dbReference type="PANTHER" id="PTHR30528">
    <property type="entry name" value="CYTOPLASMIC PROTEIN"/>
    <property type="match status" value="1"/>
</dbReference>
<dbReference type="EMBL" id="JAAKZI010000016">
    <property type="protein sequence ID" value="NGN83912.1"/>
    <property type="molecule type" value="Genomic_DNA"/>
</dbReference>
<dbReference type="Proteomes" id="UP000479226">
    <property type="component" value="Unassembled WGS sequence"/>
</dbReference>
<protein>
    <submittedName>
        <fullName evidence="1">Winged helix-turn-helix domain-containing protein</fullName>
    </submittedName>
</protein>
<sequence length="413" mass="45904">MAASLSLSQARRIALNAQGLAEVRPTQPATARAVGRTFEQLQLVQIDSVNILSRSHFLPFFSRLGDYDRNILGTLSGTAPRKMMEYWAHEASFIRPGHFHDLLLWQNRKWVGASSLDPALRDSLEGRILELLAHSRPLTARQVKDRIGHVETKNHDEWGWNWSAVKRTLEGLFEAGVVGAASRNDQFERRYSVVDKVLPPAHRRNASADGGKDAAMDRLIEAAARAHGIGTLRCFADYFRLPAREAARSVQQLVSEGVLEAVTVDGWNAPTYLHAAARIPRRARGRALLSPFDSLVFERKRLEQLFGFHYRLEIYTPAPKRKFGYYVLPFLLGETMAARVDLKADRQAGRLEVRGAYAEAGAPAETAIELAAELELMARWLGLSGVVVLPQGDLAAELGREMRRSAPAVPDGT</sequence>
<evidence type="ECO:0000313" key="1">
    <source>
        <dbReference type="EMBL" id="NGN83912.1"/>
    </source>
</evidence>
<comment type="caution">
    <text evidence="1">The sequence shown here is derived from an EMBL/GenBank/DDBJ whole genome shotgun (WGS) entry which is preliminary data.</text>
</comment>
<gene>
    <name evidence="1" type="ORF">G6N77_10630</name>
</gene>
<evidence type="ECO:0000313" key="2">
    <source>
        <dbReference type="Proteomes" id="UP000479226"/>
    </source>
</evidence>
<reference evidence="1 2" key="1">
    <citation type="submission" date="2020-02" db="EMBL/GenBank/DDBJ databases">
        <title>Genome sequence of the type strain DSM 27180 of Arthrobacter silviterrae.</title>
        <authorList>
            <person name="Gao J."/>
            <person name="Sun J."/>
        </authorList>
    </citation>
    <scope>NUCLEOTIDE SEQUENCE [LARGE SCALE GENOMIC DNA]</scope>
    <source>
        <strain evidence="1 2">DSM 27180</strain>
    </source>
</reference>
<dbReference type="Pfam" id="PF06224">
    <property type="entry name" value="AlkZ-like"/>
    <property type="match status" value="1"/>
</dbReference>